<feature type="transmembrane region" description="Helical" evidence="1">
    <location>
        <begin position="44"/>
        <end position="63"/>
    </location>
</feature>
<gene>
    <name evidence="2" type="ORF">BN1047_01840</name>
</gene>
<evidence type="ECO:0000313" key="3">
    <source>
        <dbReference type="Proteomes" id="UP000028864"/>
    </source>
</evidence>
<dbReference type="RefSeq" id="WP_030135147.1">
    <property type="nucleotide sequence ID" value="NZ_LK021338.1"/>
</dbReference>
<reference evidence="2" key="2">
    <citation type="submission" date="2015-09" db="EMBL/GenBank/DDBJ databases">
        <title>Draft genome sequence of Mycobacterium neoaurum DSM 44074.</title>
        <authorList>
            <person name="Croce O."/>
            <person name="Robert C."/>
            <person name="Raoult D."/>
            <person name="Drancourt M."/>
        </authorList>
    </citation>
    <scope>NUCLEOTIDE SEQUENCE</scope>
    <source>
        <strain evidence="2">DSM 44074</strain>
    </source>
</reference>
<evidence type="ECO:0008006" key="4">
    <source>
        <dbReference type="Google" id="ProtNLM"/>
    </source>
</evidence>
<dbReference type="EMBL" id="LK021338">
    <property type="protein sequence ID" value="CDQ43968.1"/>
    <property type="molecule type" value="Genomic_DNA"/>
</dbReference>
<evidence type="ECO:0000313" key="2">
    <source>
        <dbReference type="EMBL" id="CDQ43968.1"/>
    </source>
</evidence>
<sequence>MADKVVDDAVKDRAVQYNIALTVLAVLTAVVALLTNLTGGGWELGLRITTVVLATATAITGLFKFRNERAYKAQQEGQKADLEQALRAESRRTSLLINGAMLGTADKLRRFAAMDQTARDREISGFRSSIVSKVCDLMQSDAPRAAYFRVQHRPGGSRVMTCGSYVDSINREDSFTSEFVEGTGGDQGVWTLIDHGDVESSNDTDAHIPETWDVSRGRVYKSFVSVAVRADVAFGMLTANTLEKDGFSASDIASIKILAHLLAAAEATGQPR</sequence>
<evidence type="ECO:0000256" key="1">
    <source>
        <dbReference type="SAM" id="Phobius"/>
    </source>
</evidence>
<accession>A0AAV2WIW6</accession>
<reference evidence="2" key="1">
    <citation type="submission" date="2014-05" db="EMBL/GenBank/DDBJ databases">
        <authorList>
            <person name="Urmite Genomes"/>
        </authorList>
    </citation>
    <scope>NUCLEOTIDE SEQUENCE</scope>
    <source>
        <strain evidence="2">DSM 44074</strain>
    </source>
</reference>
<proteinExistence type="predicted"/>
<feature type="transmembrane region" description="Helical" evidence="1">
    <location>
        <begin position="19"/>
        <end position="38"/>
    </location>
</feature>
<dbReference type="Proteomes" id="UP000028864">
    <property type="component" value="Unassembled WGS sequence"/>
</dbReference>
<organism evidence="2 3">
    <name type="scientific">Mycolicibacterium neoaurum</name>
    <name type="common">Mycobacterium neoaurum</name>
    <dbReference type="NCBI Taxonomy" id="1795"/>
    <lineage>
        <taxon>Bacteria</taxon>
        <taxon>Bacillati</taxon>
        <taxon>Actinomycetota</taxon>
        <taxon>Actinomycetes</taxon>
        <taxon>Mycobacteriales</taxon>
        <taxon>Mycobacteriaceae</taxon>
        <taxon>Mycolicibacterium</taxon>
    </lineage>
</organism>
<keyword evidence="1" id="KW-0472">Membrane</keyword>
<keyword evidence="1" id="KW-0812">Transmembrane</keyword>
<protein>
    <recommendedName>
        <fullName evidence="4">GAF domain-containing protein</fullName>
    </recommendedName>
</protein>
<dbReference type="AlphaFoldDB" id="A0AAV2WIW6"/>
<name>A0AAV2WIW6_MYCNE</name>
<keyword evidence="1" id="KW-1133">Transmembrane helix</keyword>